<reference evidence="2" key="1">
    <citation type="submission" date="2019-03" db="EMBL/GenBank/DDBJ databases">
        <title>Single cell metagenomics reveals metabolic interactions within the superorganism composed of flagellate Streblomastix strix and complex community of Bacteroidetes bacteria on its surface.</title>
        <authorList>
            <person name="Treitli S.C."/>
            <person name="Kolisko M."/>
            <person name="Husnik F."/>
            <person name="Keeling P."/>
            <person name="Hampl V."/>
        </authorList>
    </citation>
    <scope>NUCLEOTIDE SEQUENCE</scope>
    <source>
        <strain evidence="2">STM</strain>
    </source>
</reference>
<organism evidence="2">
    <name type="scientific">termite gut metagenome</name>
    <dbReference type="NCBI Taxonomy" id="433724"/>
    <lineage>
        <taxon>unclassified sequences</taxon>
        <taxon>metagenomes</taxon>
        <taxon>organismal metagenomes</taxon>
    </lineage>
</organism>
<feature type="transmembrane region" description="Helical" evidence="1">
    <location>
        <begin position="49"/>
        <end position="66"/>
    </location>
</feature>
<keyword evidence="1" id="KW-1133">Transmembrane helix</keyword>
<evidence type="ECO:0008006" key="3">
    <source>
        <dbReference type="Google" id="ProtNLM"/>
    </source>
</evidence>
<dbReference type="InterPro" id="IPR029087">
    <property type="entry name" value="Imm17"/>
</dbReference>
<accession>A0A5J4QC39</accession>
<dbReference type="EMBL" id="SNRY01004240">
    <property type="protein sequence ID" value="KAA6318291.1"/>
    <property type="molecule type" value="Genomic_DNA"/>
</dbReference>
<name>A0A5J4QC39_9ZZZZ</name>
<evidence type="ECO:0000313" key="2">
    <source>
        <dbReference type="EMBL" id="KAA6318291.1"/>
    </source>
</evidence>
<proteinExistence type="predicted"/>
<gene>
    <name evidence="2" type="ORF">EZS27_031681</name>
</gene>
<keyword evidence="1" id="KW-0812">Transmembrane</keyword>
<comment type="caution">
    <text evidence="2">The sequence shown here is derived from an EMBL/GenBank/DDBJ whole genome shotgun (WGS) entry which is preliminary data.</text>
</comment>
<dbReference type="AlphaFoldDB" id="A0A5J4QC39"/>
<evidence type="ECO:0000256" key="1">
    <source>
        <dbReference type="SAM" id="Phobius"/>
    </source>
</evidence>
<dbReference type="Pfam" id="PF15562">
    <property type="entry name" value="Imm17"/>
    <property type="match status" value="1"/>
</dbReference>
<sequence>MNPRYIIQGIFAVTGLIAILASVFNWNWFFNAQNTQFIVRIMGRSRARFFYGMLGIMLIGLFVYIAKT</sequence>
<keyword evidence="1" id="KW-0472">Membrane</keyword>
<feature type="transmembrane region" description="Helical" evidence="1">
    <location>
        <begin position="6"/>
        <end position="28"/>
    </location>
</feature>
<protein>
    <recommendedName>
        <fullName evidence="3">Immunity protein 17</fullName>
    </recommendedName>
</protein>